<feature type="domain" description="Imelysin-like" evidence="4">
    <location>
        <begin position="71"/>
        <end position="344"/>
    </location>
</feature>
<keyword evidence="6" id="KW-1185">Reference proteome</keyword>
<dbReference type="InterPro" id="IPR038352">
    <property type="entry name" value="Imelysin_sf"/>
</dbReference>
<dbReference type="InterPro" id="IPR018976">
    <property type="entry name" value="Imelysin-like"/>
</dbReference>
<keyword evidence="2 3" id="KW-0732">Signal</keyword>
<accession>A0ABV3L2J7</accession>
<evidence type="ECO:0000313" key="6">
    <source>
        <dbReference type="Proteomes" id="UP001553161"/>
    </source>
</evidence>
<protein>
    <submittedName>
        <fullName evidence="5">Imelysin family protein</fullName>
    </submittedName>
</protein>
<evidence type="ECO:0000256" key="1">
    <source>
        <dbReference type="ARBA" id="ARBA00004196"/>
    </source>
</evidence>
<evidence type="ECO:0000259" key="4">
    <source>
        <dbReference type="Pfam" id="PF09375"/>
    </source>
</evidence>
<dbReference type="EMBL" id="JBFBVU010000002">
    <property type="protein sequence ID" value="MEV8465713.1"/>
    <property type="molecule type" value="Genomic_DNA"/>
</dbReference>
<name>A0ABV3L2J7_9RHOB</name>
<dbReference type="CDD" id="cd14659">
    <property type="entry name" value="Imelysin-like_IPPA"/>
    <property type="match status" value="1"/>
</dbReference>
<proteinExistence type="predicted"/>
<evidence type="ECO:0000313" key="5">
    <source>
        <dbReference type="EMBL" id="MEV8465713.1"/>
    </source>
</evidence>
<comment type="subcellular location">
    <subcellularLocation>
        <location evidence="1">Cell envelope</location>
    </subcellularLocation>
</comment>
<dbReference type="Proteomes" id="UP001553161">
    <property type="component" value="Unassembled WGS sequence"/>
</dbReference>
<evidence type="ECO:0000256" key="2">
    <source>
        <dbReference type="ARBA" id="ARBA00022729"/>
    </source>
</evidence>
<dbReference type="InterPro" id="IPR034984">
    <property type="entry name" value="Imelysin-like_IPPA"/>
</dbReference>
<dbReference type="RefSeq" id="WP_366191356.1">
    <property type="nucleotide sequence ID" value="NZ_JBFBVU010000002.1"/>
</dbReference>
<reference evidence="5 6" key="1">
    <citation type="submission" date="2024-07" db="EMBL/GenBank/DDBJ databases">
        <authorList>
            <person name="Kang M."/>
        </authorList>
    </citation>
    <scope>NUCLEOTIDE SEQUENCE [LARGE SCALE GENOMIC DNA]</scope>
    <source>
        <strain evidence="5 6">DFM31</strain>
    </source>
</reference>
<comment type="caution">
    <text evidence="5">The sequence shown here is derived from an EMBL/GenBank/DDBJ whole genome shotgun (WGS) entry which is preliminary data.</text>
</comment>
<dbReference type="Pfam" id="PF09375">
    <property type="entry name" value="Peptidase_M75"/>
    <property type="match status" value="1"/>
</dbReference>
<dbReference type="Gene3D" id="1.20.1420.20">
    <property type="entry name" value="M75 peptidase, HXXE motif"/>
    <property type="match status" value="1"/>
</dbReference>
<evidence type="ECO:0000256" key="3">
    <source>
        <dbReference type="SAM" id="SignalP"/>
    </source>
</evidence>
<feature type="chain" id="PRO_5045375368" evidence="3">
    <location>
        <begin position="20"/>
        <end position="365"/>
    </location>
</feature>
<sequence>MIRLTALMFTAALLASPLAAESEVPETPSDGSYNTELGLPYGAPGRGEIDHEALRRRSLEVLERQFGAFDSAAAGLAEVAAAHCTGEVSEDALKAQFAATWLAWAPLDSYQFGPIQNIGAALTVNFWPDKKNFVGRGLRALLELPPEQQADPSVVAGASAAAQGLPALETLLYTDLPPCPAVVGISGYMAGLSNALYQLWFGPDGWADLARTTGPDNPVYLSAEEFTKTLYTAVDFGLVRIEEARLGRPLGTYERSFPTRAEAWRSGLTNPIIHAQLRGLEDLIALGFAGDVREPDRAWILQVFEQAHDRLDAIGVDISTAVEDPATRFRVESLQDKIAYLRSELAQTIGPELGVDTGFSAADGD</sequence>
<feature type="signal peptide" evidence="3">
    <location>
        <begin position="1"/>
        <end position="19"/>
    </location>
</feature>
<gene>
    <name evidence="5" type="ORF">AB0T83_02820</name>
</gene>
<organism evidence="5 6">
    <name type="scientific">Meridianimarinicoccus marinus</name>
    <dbReference type="NCBI Taxonomy" id="3231483"/>
    <lineage>
        <taxon>Bacteria</taxon>
        <taxon>Pseudomonadati</taxon>
        <taxon>Pseudomonadota</taxon>
        <taxon>Alphaproteobacteria</taxon>
        <taxon>Rhodobacterales</taxon>
        <taxon>Paracoccaceae</taxon>
        <taxon>Meridianimarinicoccus</taxon>
    </lineage>
</organism>